<organism evidence="8 9">
    <name type="scientific">Bartonella tamiae Th239</name>
    <dbReference type="NCBI Taxonomy" id="1094558"/>
    <lineage>
        <taxon>Bacteria</taxon>
        <taxon>Pseudomonadati</taxon>
        <taxon>Pseudomonadota</taxon>
        <taxon>Alphaproteobacteria</taxon>
        <taxon>Hyphomicrobiales</taxon>
        <taxon>Bartonellaceae</taxon>
        <taxon>Bartonella</taxon>
    </lineage>
</organism>
<protein>
    <recommendedName>
        <fullName evidence="2">L-glutamate gamma-semialdehyde dehydrogenase</fullName>
        <ecNumber evidence="2">1.2.1.88</ecNumber>
    </recommendedName>
</protein>
<evidence type="ECO:0000256" key="2">
    <source>
        <dbReference type="ARBA" id="ARBA00012884"/>
    </source>
</evidence>
<keyword evidence="6" id="KW-1133">Transmembrane helix</keyword>
<dbReference type="InterPro" id="IPR016163">
    <property type="entry name" value="Ald_DH_C"/>
</dbReference>
<dbReference type="GO" id="GO:0003842">
    <property type="term" value="F:L-glutamate gamma-semialdehyde dehydrogenase activity"/>
    <property type="evidence" value="ECO:0007669"/>
    <property type="project" value="UniProtKB-EC"/>
</dbReference>
<accession>J1JXR4</accession>
<reference evidence="8 9" key="1">
    <citation type="submission" date="2012-03" db="EMBL/GenBank/DDBJ databases">
        <title>The Genome Sequence of Bartonella tamiae Th239.</title>
        <authorList>
            <consortium name="The Broad Institute Genome Sequencing Platform"/>
            <consortium name="The Broad Institute Genome Sequencing Center for Infectious Disease"/>
            <person name="Feldgarden M."/>
            <person name="Kirby J."/>
            <person name="Kosoy M."/>
            <person name="Birtles R."/>
            <person name="Probert W.S."/>
            <person name="Chiaraviglio L."/>
            <person name="Young S.K."/>
            <person name="Zeng Q."/>
            <person name="Gargeya S."/>
            <person name="Fitzgerald M."/>
            <person name="Haas B."/>
            <person name="Abouelleil A."/>
            <person name="Alvarado L."/>
            <person name="Arachchi H.M."/>
            <person name="Berlin A."/>
            <person name="Chapman S.B."/>
            <person name="Gearin G."/>
            <person name="Goldberg J."/>
            <person name="Griggs A."/>
            <person name="Gujja S."/>
            <person name="Hansen M."/>
            <person name="Heiman D."/>
            <person name="Howarth C."/>
            <person name="Larimer J."/>
            <person name="Lui A."/>
            <person name="MacDonald P.J.P."/>
            <person name="McCowen C."/>
            <person name="Montmayeur A."/>
            <person name="Murphy C."/>
            <person name="Neiman D."/>
            <person name="Pearson M."/>
            <person name="Priest M."/>
            <person name="Roberts A."/>
            <person name="Saif S."/>
            <person name="Shea T."/>
            <person name="Sisk P."/>
            <person name="Stolte C."/>
            <person name="Sykes S."/>
            <person name="Wortman J."/>
            <person name="Nusbaum C."/>
            <person name="Birren B."/>
        </authorList>
    </citation>
    <scope>NUCLEOTIDE SEQUENCE [LARGE SCALE GENOMIC DNA]</scope>
    <source>
        <strain evidence="8 9">Th239</strain>
    </source>
</reference>
<dbReference type="RefSeq" id="WP_008040724.1">
    <property type="nucleotide sequence ID" value="NZ_JH725147.1"/>
</dbReference>
<gene>
    <name evidence="8" type="ORF">ME5_01961</name>
</gene>
<evidence type="ECO:0000256" key="1">
    <source>
        <dbReference type="ARBA" id="ARBA00004786"/>
    </source>
</evidence>
<name>J1JXR4_9HYPH</name>
<evidence type="ECO:0000259" key="7">
    <source>
        <dbReference type="Pfam" id="PF00171"/>
    </source>
</evidence>
<dbReference type="PATRIC" id="fig|1094558.3.peg.2110"/>
<keyword evidence="4" id="KW-0520">NAD</keyword>
<dbReference type="InterPro" id="IPR016161">
    <property type="entry name" value="Ald_DH/histidinol_DH"/>
</dbReference>
<dbReference type="Gene3D" id="3.40.309.10">
    <property type="entry name" value="Aldehyde Dehydrogenase, Chain A, domain 2"/>
    <property type="match status" value="1"/>
</dbReference>
<comment type="caution">
    <text evidence="8">The sequence shown here is derived from an EMBL/GenBank/DDBJ whole genome shotgun (WGS) entry which is preliminary data.</text>
</comment>
<keyword evidence="6" id="KW-0472">Membrane</keyword>
<dbReference type="AlphaFoldDB" id="J1JXR4"/>
<dbReference type="eggNOG" id="COG4230">
    <property type="taxonomic scope" value="Bacteria"/>
</dbReference>
<keyword evidence="3" id="KW-0560">Oxidoreductase</keyword>
<dbReference type="PANTHER" id="PTHR42862">
    <property type="entry name" value="DELTA-1-PYRROLINE-5-CARBOXYLATE DEHYDROGENASE 1, ISOFORM A-RELATED"/>
    <property type="match status" value="1"/>
</dbReference>
<dbReference type="InterPro" id="IPR050485">
    <property type="entry name" value="Proline_metab_enzyme"/>
</dbReference>
<dbReference type="Pfam" id="PF00171">
    <property type="entry name" value="Aldedh"/>
    <property type="match status" value="1"/>
</dbReference>
<dbReference type="Gene3D" id="3.40.605.10">
    <property type="entry name" value="Aldehyde Dehydrogenase, Chain A, domain 1"/>
    <property type="match status" value="1"/>
</dbReference>
<evidence type="ECO:0000313" key="9">
    <source>
        <dbReference type="Proteomes" id="UP000008952"/>
    </source>
</evidence>
<dbReference type="SUPFAM" id="SSF53720">
    <property type="entry name" value="ALDH-like"/>
    <property type="match status" value="1"/>
</dbReference>
<dbReference type="EMBL" id="AIMB01000008">
    <property type="protein sequence ID" value="EJF89410.1"/>
    <property type="molecule type" value="Genomic_DNA"/>
</dbReference>
<dbReference type="PANTHER" id="PTHR42862:SF1">
    <property type="entry name" value="DELTA-1-PYRROLINE-5-CARBOXYLATE DEHYDROGENASE 2, ISOFORM A-RELATED"/>
    <property type="match status" value="1"/>
</dbReference>
<evidence type="ECO:0000313" key="8">
    <source>
        <dbReference type="EMBL" id="EJF89410.1"/>
    </source>
</evidence>
<evidence type="ECO:0000256" key="5">
    <source>
        <dbReference type="ARBA" id="ARBA00048142"/>
    </source>
</evidence>
<dbReference type="OrthoDB" id="9812625at2"/>
<sequence>MSTLLPLIMRQAGKFLPNALSEVREAIDFLRFYASQARRTLTTSHQAFGVVVCISPWTFPLAIFMGQIIAALVTGNIVLAKPAEESPLIAAQAVKLLYEAGCPEYALQLVPDDGNIGAALVGCDQIAAVLFTGSTQVVRSIQKELASRFAPSGKFVPLIAETGGRNAMIVDSSALAEQLVDDVIASAFDSGGQRCSALRLLCLQDDVADNILTMLKGAM</sequence>
<dbReference type="Proteomes" id="UP000008952">
    <property type="component" value="Unassembled WGS sequence"/>
</dbReference>
<dbReference type="InterPro" id="IPR016160">
    <property type="entry name" value="Ald_DH_CS_CYS"/>
</dbReference>
<dbReference type="GO" id="GO:0009898">
    <property type="term" value="C:cytoplasmic side of plasma membrane"/>
    <property type="evidence" value="ECO:0007669"/>
    <property type="project" value="TreeGrafter"/>
</dbReference>
<evidence type="ECO:0000256" key="6">
    <source>
        <dbReference type="SAM" id="Phobius"/>
    </source>
</evidence>
<evidence type="ECO:0000256" key="4">
    <source>
        <dbReference type="ARBA" id="ARBA00023027"/>
    </source>
</evidence>
<feature type="domain" description="Aldehyde dehydrogenase" evidence="7">
    <location>
        <begin position="4"/>
        <end position="217"/>
    </location>
</feature>
<dbReference type="HOGENOM" id="CLU_1259386_0_0_5"/>
<comment type="catalytic activity">
    <reaction evidence="5">
        <text>L-glutamate 5-semialdehyde + NAD(+) + H2O = L-glutamate + NADH + 2 H(+)</text>
        <dbReference type="Rhea" id="RHEA:30235"/>
        <dbReference type="ChEBI" id="CHEBI:15377"/>
        <dbReference type="ChEBI" id="CHEBI:15378"/>
        <dbReference type="ChEBI" id="CHEBI:29985"/>
        <dbReference type="ChEBI" id="CHEBI:57540"/>
        <dbReference type="ChEBI" id="CHEBI:57945"/>
        <dbReference type="ChEBI" id="CHEBI:58066"/>
        <dbReference type="EC" id="1.2.1.88"/>
    </reaction>
</comment>
<dbReference type="InterPro" id="IPR016162">
    <property type="entry name" value="Ald_DH_N"/>
</dbReference>
<dbReference type="STRING" id="1094558.ME5_01961"/>
<proteinExistence type="predicted"/>
<dbReference type="PROSITE" id="PS00070">
    <property type="entry name" value="ALDEHYDE_DEHYDR_CYS"/>
    <property type="match status" value="1"/>
</dbReference>
<comment type="pathway">
    <text evidence="1">Amino-acid degradation; L-proline degradation into L-glutamate; L-glutamate from L-proline: step 2/2.</text>
</comment>
<dbReference type="GO" id="GO:0010133">
    <property type="term" value="P:L-proline catabolic process to L-glutamate"/>
    <property type="evidence" value="ECO:0007669"/>
    <property type="project" value="TreeGrafter"/>
</dbReference>
<keyword evidence="9" id="KW-1185">Reference proteome</keyword>
<keyword evidence="6" id="KW-0812">Transmembrane</keyword>
<dbReference type="InterPro" id="IPR015590">
    <property type="entry name" value="Aldehyde_DH_dom"/>
</dbReference>
<evidence type="ECO:0000256" key="3">
    <source>
        <dbReference type="ARBA" id="ARBA00023002"/>
    </source>
</evidence>
<dbReference type="EC" id="1.2.1.88" evidence="2"/>
<feature type="transmembrane region" description="Helical" evidence="6">
    <location>
        <begin position="57"/>
        <end position="79"/>
    </location>
</feature>